<evidence type="ECO:0000313" key="3">
    <source>
        <dbReference type="Proteomes" id="UP001549691"/>
    </source>
</evidence>
<evidence type="ECO:0000313" key="2">
    <source>
        <dbReference type="EMBL" id="MET7013344.1"/>
    </source>
</evidence>
<evidence type="ECO:0000256" key="1">
    <source>
        <dbReference type="SAM" id="Phobius"/>
    </source>
</evidence>
<feature type="transmembrane region" description="Helical" evidence="1">
    <location>
        <begin position="43"/>
        <end position="67"/>
    </location>
</feature>
<dbReference type="EMBL" id="JBEWZI010000003">
    <property type="protein sequence ID" value="MET7013344.1"/>
    <property type="molecule type" value="Genomic_DNA"/>
</dbReference>
<keyword evidence="3" id="KW-1185">Reference proteome</keyword>
<organism evidence="2 3">
    <name type="scientific">Uliginosibacterium flavum</name>
    <dbReference type="NCBI Taxonomy" id="1396831"/>
    <lineage>
        <taxon>Bacteria</taxon>
        <taxon>Pseudomonadati</taxon>
        <taxon>Pseudomonadota</taxon>
        <taxon>Betaproteobacteria</taxon>
        <taxon>Rhodocyclales</taxon>
        <taxon>Zoogloeaceae</taxon>
        <taxon>Uliginosibacterium</taxon>
    </lineage>
</organism>
<accession>A0ABV2THD8</accession>
<name>A0ABV2THD8_9RHOO</name>
<keyword evidence="1" id="KW-1133">Transmembrane helix</keyword>
<gene>
    <name evidence="2" type="ORF">ABXR19_04020</name>
</gene>
<dbReference type="RefSeq" id="WP_354599807.1">
    <property type="nucleotide sequence ID" value="NZ_JBEWZI010000003.1"/>
</dbReference>
<evidence type="ECO:0008006" key="4">
    <source>
        <dbReference type="Google" id="ProtNLM"/>
    </source>
</evidence>
<comment type="caution">
    <text evidence="2">The sequence shown here is derived from an EMBL/GenBank/DDBJ whole genome shotgun (WGS) entry which is preliminary data.</text>
</comment>
<proteinExistence type="predicted"/>
<keyword evidence="1" id="KW-0472">Membrane</keyword>
<feature type="transmembrane region" description="Helical" evidence="1">
    <location>
        <begin position="6"/>
        <end position="31"/>
    </location>
</feature>
<protein>
    <recommendedName>
        <fullName evidence="4">MotA/TolQ/ExbB proton channel domain-containing protein</fullName>
    </recommendedName>
</protein>
<keyword evidence="1" id="KW-0812">Transmembrane</keyword>
<dbReference type="Proteomes" id="UP001549691">
    <property type="component" value="Unassembled WGS sequence"/>
</dbReference>
<sequence length="117" mass="12766">MDLNSLFAQFVQFSSYLPLLLIYGVGLALAVTRLPQQRRFARLCIAGFCGHLFGLLISAGTQFWLIYAAQTERLASANFLAVGVVQLIVMLFACCGWVLLLIALFSGRSQTSEDSAA</sequence>
<feature type="transmembrane region" description="Helical" evidence="1">
    <location>
        <begin position="79"/>
        <end position="105"/>
    </location>
</feature>
<reference evidence="2 3" key="1">
    <citation type="submission" date="2024-07" db="EMBL/GenBank/DDBJ databases">
        <title>Uliginosibacterium flavum JJ3220;KACC:17644.</title>
        <authorList>
            <person name="Kim M.K."/>
        </authorList>
    </citation>
    <scope>NUCLEOTIDE SEQUENCE [LARGE SCALE GENOMIC DNA]</scope>
    <source>
        <strain evidence="2 3">KACC:17644</strain>
    </source>
</reference>